<dbReference type="GO" id="GO:0044550">
    <property type="term" value="P:secondary metabolite biosynthetic process"/>
    <property type="evidence" value="ECO:0007669"/>
    <property type="project" value="TreeGrafter"/>
</dbReference>
<dbReference type="GO" id="GO:0043041">
    <property type="term" value="P:amino acid activation for nonribosomal peptide biosynthetic process"/>
    <property type="evidence" value="ECO:0007669"/>
    <property type="project" value="TreeGrafter"/>
</dbReference>
<dbReference type="Gene3D" id="3.40.50.12780">
    <property type="entry name" value="N-terminal domain of ligase-like"/>
    <property type="match status" value="1"/>
</dbReference>
<dbReference type="SUPFAM" id="SSF56801">
    <property type="entry name" value="Acetyl-CoA synthetase-like"/>
    <property type="match status" value="1"/>
</dbReference>
<reference evidence="4" key="1">
    <citation type="submission" date="2015-07" db="EMBL/GenBank/DDBJ databases">
        <authorList>
            <person name="Ju K.-S."/>
            <person name="Doroghazi J.R."/>
            <person name="Metcalf W.W."/>
        </authorList>
    </citation>
    <scope>NUCLEOTIDE SEQUENCE [LARGE SCALE GENOMIC DNA]</scope>
    <source>
        <strain evidence="4">NRRL ISP-5002</strain>
    </source>
</reference>
<proteinExistence type="predicted"/>
<dbReference type="Pfam" id="PF13193">
    <property type="entry name" value="AMP-binding_C"/>
    <property type="match status" value="1"/>
</dbReference>
<comment type="caution">
    <text evidence="3">The sequence shown here is derived from an EMBL/GenBank/DDBJ whole genome shotgun (WGS) entry which is preliminary data.</text>
</comment>
<dbReference type="InterPro" id="IPR045851">
    <property type="entry name" value="AMP-bd_C_sf"/>
</dbReference>
<dbReference type="GO" id="GO:0005737">
    <property type="term" value="C:cytoplasm"/>
    <property type="evidence" value="ECO:0007669"/>
    <property type="project" value="TreeGrafter"/>
</dbReference>
<dbReference type="Proteomes" id="UP000037982">
    <property type="component" value="Unassembled WGS sequence"/>
</dbReference>
<feature type="domain" description="AMP-binding enzyme C-terminal" evidence="2">
    <location>
        <begin position="436"/>
        <end position="507"/>
    </location>
</feature>
<evidence type="ECO:0000259" key="2">
    <source>
        <dbReference type="Pfam" id="PF13193"/>
    </source>
</evidence>
<evidence type="ECO:0008006" key="5">
    <source>
        <dbReference type="Google" id="ProtNLM"/>
    </source>
</evidence>
<evidence type="ECO:0000313" key="4">
    <source>
        <dbReference type="Proteomes" id="UP000037982"/>
    </source>
</evidence>
<organism evidence="3 4">
    <name type="scientific">Streptomyces chattanoogensis</name>
    <dbReference type="NCBI Taxonomy" id="66876"/>
    <lineage>
        <taxon>Bacteria</taxon>
        <taxon>Bacillati</taxon>
        <taxon>Actinomycetota</taxon>
        <taxon>Actinomycetes</taxon>
        <taxon>Kitasatosporales</taxon>
        <taxon>Streptomycetaceae</taxon>
        <taxon>Streptomyces</taxon>
    </lineage>
</organism>
<dbReference type="InterPro" id="IPR042099">
    <property type="entry name" value="ANL_N_sf"/>
</dbReference>
<dbReference type="PANTHER" id="PTHR45527:SF1">
    <property type="entry name" value="FATTY ACID SYNTHASE"/>
    <property type="match status" value="1"/>
</dbReference>
<protein>
    <recommendedName>
        <fullName evidence="5">Amino acid adenylation domain-containing protein</fullName>
    </recommendedName>
</protein>
<name>A0A0N0GX06_9ACTN</name>
<dbReference type="PROSITE" id="PS00455">
    <property type="entry name" value="AMP_BINDING"/>
    <property type="match status" value="1"/>
</dbReference>
<dbReference type="PANTHER" id="PTHR45527">
    <property type="entry name" value="NONRIBOSOMAL PEPTIDE SYNTHETASE"/>
    <property type="match status" value="1"/>
</dbReference>
<dbReference type="GO" id="GO:0031177">
    <property type="term" value="F:phosphopantetheine binding"/>
    <property type="evidence" value="ECO:0007669"/>
    <property type="project" value="TreeGrafter"/>
</dbReference>
<dbReference type="EMBL" id="LGKG01000158">
    <property type="protein sequence ID" value="KPC60639.1"/>
    <property type="molecule type" value="Genomic_DNA"/>
</dbReference>
<dbReference type="RefSeq" id="WP_053926423.1">
    <property type="nucleotide sequence ID" value="NZ_LGKG01000158.1"/>
</dbReference>
<accession>A0A0N0GX06</accession>
<feature type="domain" description="AMP-dependent synthetase/ligase" evidence="1">
    <location>
        <begin position="10"/>
        <end position="369"/>
    </location>
</feature>
<dbReference type="AlphaFoldDB" id="A0A0N0GX06"/>
<dbReference type="InterPro" id="IPR020845">
    <property type="entry name" value="AMP-binding_CS"/>
</dbReference>
<dbReference type="InterPro" id="IPR025110">
    <property type="entry name" value="AMP-bd_C"/>
</dbReference>
<sequence>MASPTLYGRFRSTVSRHPDEVALDVQDHVLTYAQLDRVVCRLADMMATEHRARPARVGLLASRSLPAYAGYLAALRLGAAVVPMNPKAPLSRNVGIAEATGLDFIVADEAAAQQAKELSAAAEPTAMALTEAVLAGLCDPHEGPEPREPAAAAGADDIAYIMFTSGSTGRPRGVPVKHRNILAMADWKIQRFGFGPGSRFSQTSELTFDCSVDEIFVAWVSGGALVVPQRGDIVRPVDYVNRKQLTHWFSVPSVTGIAGRTGALTPGSTPSLTCILFGGERLMPEHVELWAKAAPHSEVHNTYGPTELSVMCSSAPVAKNGQLREPASDGAMPIGRILPHLDHVVLEDGRTAEVGELCVRGPQRFDGYLDPADNAGRFLEWEPGKPAVPYDGSTPLTDLHWYRTGDRVRIEDGELVFVGRLDDQIKIRGHRVELGEIEAALRSHPDIDEAAVVTYQTELGTGLAAYYTGRELPSRDLTAFMRDRLPLYMLPNRFVHQRALPLNANGKIDRKSLAAGS</sequence>
<keyword evidence="4" id="KW-1185">Reference proteome</keyword>
<dbReference type="NCBIfam" id="TIGR01733">
    <property type="entry name" value="AA-adenyl-dom"/>
    <property type="match status" value="1"/>
</dbReference>
<dbReference type="InterPro" id="IPR010071">
    <property type="entry name" value="AA_adenyl_dom"/>
</dbReference>
<dbReference type="Pfam" id="PF00501">
    <property type="entry name" value="AMP-binding"/>
    <property type="match status" value="1"/>
</dbReference>
<gene>
    <name evidence="3" type="ORF">ADL29_28395</name>
</gene>
<dbReference type="InterPro" id="IPR000873">
    <property type="entry name" value="AMP-dep_synth/lig_dom"/>
</dbReference>
<dbReference type="PATRIC" id="fig|66876.3.peg.6223"/>
<evidence type="ECO:0000313" key="3">
    <source>
        <dbReference type="EMBL" id="KPC60639.1"/>
    </source>
</evidence>
<dbReference type="Gene3D" id="3.30.300.30">
    <property type="match status" value="1"/>
</dbReference>
<evidence type="ECO:0000259" key="1">
    <source>
        <dbReference type="Pfam" id="PF00501"/>
    </source>
</evidence>